<evidence type="ECO:0000313" key="3">
    <source>
        <dbReference type="Proteomes" id="UP000249522"/>
    </source>
</evidence>
<dbReference type="InterPro" id="IPR009293">
    <property type="entry name" value="UPF0478"/>
</dbReference>
<reference evidence="2 3" key="1">
    <citation type="submission" date="2018-06" db="EMBL/GenBank/DDBJ databases">
        <title>Paenibacillus imtechensis sp. nov.</title>
        <authorList>
            <person name="Pinnaka A.K."/>
            <person name="Singh H."/>
            <person name="Kaur M."/>
        </authorList>
    </citation>
    <scope>NUCLEOTIDE SEQUENCE [LARGE SCALE GENOMIC DNA]</scope>
    <source>
        <strain evidence="2 3">SMB1</strain>
    </source>
</reference>
<dbReference type="Pfam" id="PF06103">
    <property type="entry name" value="DUF948"/>
    <property type="match status" value="1"/>
</dbReference>
<dbReference type="EMBL" id="QKRB01000043">
    <property type="protein sequence ID" value="PZD95921.1"/>
    <property type="molecule type" value="Genomic_DNA"/>
</dbReference>
<gene>
    <name evidence="2" type="ORF">DNH61_10800</name>
</gene>
<keyword evidence="3" id="KW-1185">Reference proteome</keyword>
<protein>
    <recommendedName>
        <fullName evidence="4">DUF948 domain-containing protein</fullName>
    </recommendedName>
</protein>
<proteinExistence type="predicted"/>
<comment type="caution">
    <text evidence="2">The sequence shown here is derived from an EMBL/GenBank/DDBJ whole genome shotgun (WGS) entry which is preliminary data.</text>
</comment>
<dbReference type="Proteomes" id="UP000249522">
    <property type="component" value="Unassembled WGS sequence"/>
</dbReference>
<dbReference type="AlphaFoldDB" id="A0A2W1LVW3"/>
<evidence type="ECO:0008006" key="4">
    <source>
        <dbReference type="Google" id="ProtNLM"/>
    </source>
</evidence>
<feature type="compositionally biased region" description="Basic and acidic residues" evidence="1">
    <location>
        <begin position="152"/>
        <end position="161"/>
    </location>
</feature>
<dbReference type="RefSeq" id="WP_111146666.1">
    <property type="nucleotide sequence ID" value="NZ_QKRB01000043.1"/>
</dbReference>
<evidence type="ECO:0000313" key="2">
    <source>
        <dbReference type="EMBL" id="PZD95921.1"/>
    </source>
</evidence>
<accession>A0A2W1LVW3</accession>
<organism evidence="2 3">
    <name type="scientific">Paenibacillus sambharensis</name>
    <dbReference type="NCBI Taxonomy" id="1803190"/>
    <lineage>
        <taxon>Bacteria</taxon>
        <taxon>Bacillati</taxon>
        <taxon>Bacillota</taxon>
        <taxon>Bacilli</taxon>
        <taxon>Bacillales</taxon>
        <taxon>Paenibacillaceae</taxon>
        <taxon>Paenibacillus</taxon>
    </lineage>
</organism>
<name>A0A2W1LVW3_9BACL</name>
<evidence type="ECO:0000256" key="1">
    <source>
        <dbReference type="SAM" id="MobiDB-lite"/>
    </source>
</evidence>
<feature type="region of interest" description="Disordered" evidence="1">
    <location>
        <begin position="142"/>
        <end position="161"/>
    </location>
</feature>
<sequence length="161" mass="17411">MMVLWCAAAATAAFLVLTAVMLVGLFQLKRKLGRMEEGAAEVQRETILLLRELREAGSSAAKTAAAVNRQLARADKLFAAAEELGDAAVHAAAAANRITEAVSVKAARQVEQAMHNRQKQIGEALELAELGWAAWTWWRSKNTPSAHSPECQTHDAGHDKI</sequence>